<dbReference type="GO" id="GO:0016407">
    <property type="term" value="F:acetyltransferase activity"/>
    <property type="evidence" value="ECO:0007669"/>
    <property type="project" value="InterPro"/>
</dbReference>
<dbReference type="SUPFAM" id="SSF54001">
    <property type="entry name" value="Cysteine proteinases"/>
    <property type="match status" value="1"/>
</dbReference>
<evidence type="ECO:0000256" key="2">
    <source>
        <dbReference type="RuleBase" id="RU003452"/>
    </source>
</evidence>
<dbReference type="AlphaFoldDB" id="A0AAV9P3J2"/>
<reference evidence="3 4" key="1">
    <citation type="submission" date="2023-08" db="EMBL/GenBank/DDBJ databases">
        <title>Black Yeasts Isolated from many extreme environments.</title>
        <authorList>
            <person name="Coleine C."/>
            <person name="Stajich J.E."/>
            <person name="Selbmann L."/>
        </authorList>
    </citation>
    <scope>NUCLEOTIDE SEQUENCE [LARGE SCALE GENOMIC DNA]</scope>
    <source>
        <strain evidence="3 4">CCFEE 5935</strain>
    </source>
</reference>
<comment type="similarity">
    <text evidence="1 2">Belongs to the arylamine N-acetyltransferase family.</text>
</comment>
<dbReference type="GeneID" id="89928368"/>
<dbReference type="InterPro" id="IPR038765">
    <property type="entry name" value="Papain-like_cys_pep_sf"/>
</dbReference>
<dbReference type="Gene3D" id="3.30.2140.20">
    <property type="match status" value="1"/>
</dbReference>
<keyword evidence="2" id="KW-0808">Transferase</keyword>
<evidence type="ECO:0000256" key="1">
    <source>
        <dbReference type="ARBA" id="ARBA00006547"/>
    </source>
</evidence>
<name>A0AAV9P3J2_9PEZI</name>
<gene>
    <name evidence="3" type="ORF">LTR77_007032</name>
</gene>
<dbReference type="PANTHER" id="PTHR11786">
    <property type="entry name" value="N-HYDROXYARYLAMINE O-ACETYLTRANSFERASE"/>
    <property type="match status" value="1"/>
</dbReference>
<keyword evidence="4" id="KW-1185">Reference proteome</keyword>
<dbReference type="InterPro" id="IPR053710">
    <property type="entry name" value="Arylamine_NAT_domain_sf"/>
</dbReference>
<dbReference type="PRINTS" id="PR01543">
    <property type="entry name" value="ANATRNSFRASE"/>
</dbReference>
<dbReference type="EMBL" id="JAVRRT010000011">
    <property type="protein sequence ID" value="KAK5167333.1"/>
    <property type="molecule type" value="Genomic_DNA"/>
</dbReference>
<organism evidence="3 4">
    <name type="scientific">Saxophila tyrrhenica</name>
    <dbReference type="NCBI Taxonomy" id="1690608"/>
    <lineage>
        <taxon>Eukaryota</taxon>
        <taxon>Fungi</taxon>
        <taxon>Dikarya</taxon>
        <taxon>Ascomycota</taxon>
        <taxon>Pezizomycotina</taxon>
        <taxon>Dothideomycetes</taxon>
        <taxon>Dothideomycetidae</taxon>
        <taxon>Mycosphaerellales</taxon>
        <taxon>Extremaceae</taxon>
        <taxon>Saxophila</taxon>
    </lineage>
</organism>
<evidence type="ECO:0000313" key="3">
    <source>
        <dbReference type="EMBL" id="KAK5167333.1"/>
    </source>
</evidence>
<dbReference type="RefSeq" id="XP_064657039.1">
    <property type="nucleotide sequence ID" value="XM_064804269.1"/>
</dbReference>
<keyword evidence="2" id="KW-0012">Acyltransferase</keyword>
<dbReference type="InterPro" id="IPR001447">
    <property type="entry name" value="Arylamine_N-AcTrfase"/>
</dbReference>
<dbReference type="Proteomes" id="UP001337655">
    <property type="component" value="Unassembled WGS sequence"/>
</dbReference>
<proteinExistence type="inferred from homology"/>
<evidence type="ECO:0000313" key="4">
    <source>
        <dbReference type="Proteomes" id="UP001337655"/>
    </source>
</evidence>
<dbReference type="Pfam" id="PF00797">
    <property type="entry name" value="Acetyltransf_2"/>
    <property type="match status" value="1"/>
</dbReference>
<comment type="caution">
    <text evidence="3">The sequence shown here is derived from an EMBL/GenBank/DDBJ whole genome shotgun (WGS) entry which is preliminary data.</text>
</comment>
<sequence length="325" mass="37289">MPPYERYTFNSEQLDQYFDRIAFPTTQRDKDVSALDAESQLSYLAKLQKHQITRVPFENLTQHYSWHRVINLHPLHLHRKIMTQPGRGGYCMEANSTFHNFLRSIGFHCYLVAGRVHVPTEERWTGWSHLVNIVVIGGTKYLVDVGFGPNEPTIPIPLSHGEVRPQEPPAESRVMFETLEENTSGCKLWLMRHRARPEEEWKTMYCFSDVEILPGDLEGLNFAPWASRTSHFTQKIICVRFTTAKESMEDIDGLPSSETVEGGDVDGQLVINQDKLSWRRRGDSVLEVELKSEDDRLEALKKYWGIVLDVEDQMAIVGTVSALGQ</sequence>
<evidence type="ECO:0008006" key="5">
    <source>
        <dbReference type="Google" id="ProtNLM"/>
    </source>
</evidence>
<accession>A0AAV9P3J2</accession>
<dbReference type="PANTHER" id="PTHR11786:SF0">
    <property type="entry name" value="ARYLAMINE N-ACETYLTRANSFERASE 4-RELATED"/>
    <property type="match status" value="1"/>
</dbReference>
<protein>
    <recommendedName>
        <fullName evidence="5">Arylamine N-acetyltransferase</fullName>
    </recommendedName>
</protein>